<proteinExistence type="predicted"/>
<keyword evidence="1" id="KW-1188">Viral release from host cell</keyword>
<dbReference type="EMBL" id="CP158568">
    <property type="protein sequence ID" value="XBY46887.1"/>
    <property type="molecule type" value="Genomic_DNA"/>
</dbReference>
<organism evidence="5">
    <name type="scientific">Methyloraptor flagellatus</name>
    <dbReference type="NCBI Taxonomy" id="3162530"/>
    <lineage>
        <taxon>Bacteria</taxon>
        <taxon>Pseudomonadati</taxon>
        <taxon>Pseudomonadota</taxon>
        <taxon>Alphaproteobacteria</taxon>
        <taxon>Hyphomicrobiales</taxon>
        <taxon>Ancalomicrobiaceae</taxon>
        <taxon>Methyloraptor</taxon>
    </lineage>
</organism>
<reference evidence="5" key="1">
    <citation type="submission" date="2024-06" db="EMBL/GenBank/DDBJ databases">
        <title>Methylostella associata gen. nov., sp. nov., a novel Ancalomicrobiaceae-affiliated facultatively methylotrophic bacteria that feed on methanotrophs of the genus Methylococcus.</title>
        <authorList>
            <person name="Saltykova V."/>
            <person name="Danilova O.V."/>
            <person name="Oshkin I.Y."/>
            <person name="Belova S.E."/>
            <person name="Pimenov N.V."/>
            <person name="Dedysh S.N."/>
        </authorList>
    </citation>
    <scope>NUCLEOTIDE SEQUENCE</scope>
    <source>
        <strain evidence="5">S20</strain>
    </source>
</reference>
<evidence type="ECO:0000313" key="5">
    <source>
        <dbReference type="EMBL" id="XBY46887.1"/>
    </source>
</evidence>
<keyword evidence="2 5" id="KW-0645">Protease</keyword>
<evidence type="ECO:0000259" key="4">
    <source>
        <dbReference type="Pfam" id="PF04586"/>
    </source>
</evidence>
<evidence type="ECO:0000256" key="3">
    <source>
        <dbReference type="ARBA" id="ARBA00022801"/>
    </source>
</evidence>
<dbReference type="NCBIfam" id="TIGR01543">
    <property type="entry name" value="proheadase_HK97"/>
    <property type="match status" value="1"/>
</dbReference>
<dbReference type="SUPFAM" id="SSF50789">
    <property type="entry name" value="Herpes virus serine proteinase, assemblin"/>
    <property type="match status" value="1"/>
</dbReference>
<dbReference type="GO" id="GO:0006508">
    <property type="term" value="P:proteolysis"/>
    <property type="evidence" value="ECO:0007669"/>
    <property type="project" value="UniProtKB-KW"/>
</dbReference>
<protein>
    <submittedName>
        <fullName evidence="5">HK97 family phage prohead protease</fullName>
    </submittedName>
</protein>
<name>A0AAU7XGH4_9HYPH</name>
<dbReference type="InterPro" id="IPR054613">
    <property type="entry name" value="Peptidase_S78_dom"/>
</dbReference>
<dbReference type="Pfam" id="PF04586">
    <property type="entry name" value="Peptidase_S78"/>
    <property type="match status" value="1"/>
</dbReference>
<dbReference type="GO" id="GO:0008233">
    <property type="term" value="F:peptidase activity"/>
    <property type="evidence" value="ECO:0007669"/>
    <property type="project" value="UniProtKB-KW"/>
</dbReference>
<dbReference type="KEGG" id="mflg:ABS361_12255"/>
<dbReference type="InterPro" id="IPR006433">
    <property type="entry name" value="Prohead_protease"/>
</dbReference>
<dbReference type="AlphaFoldDB" id="A0AAU7XGH4"/>
<evidence type="ECO:0000256" key="2">
    <source>
        <dbReference type="ARBA" id="ARBA00022670"/>
    </source>
</evidence>
<evidence type="ECO:0000256" key="1">
    <source>
        <dbReference type="ARBA" id="ARBA00022612"/>
    </source>
</evidence>
<feature type="domain" description="Prohead serine protease" evidence="4">
    <location>
        <begin position="16"/>
        <end position="149"/>
    </location>
</feature>
<keyword evidence="3" id="KW-0378">Hydrolase</keyword>
<gene>
    <name evidence="5" type="ORF">ABS361_12255</name>
</gene>
<accession>A0AAU7XGH4</accession>
<sequence>MKRAGTGPIRVDAEGRFEGYASLFGVEDLGRDIVERGAFTASLARRGASGVKMLWQHDPAEPIGRWLEIREDGRGLAVRGQILIGLSKGREVLALLDAGVLDGLSIGFKTVRGRRDPRSGIRRLHEVDLWEISLVTFPMQPEARVGPLSTRGVSALALEAEAHVARMRAIARDLAQAAAAERRRSF</sequence>